<dbReference type="Proteomes" id="UP000644749">
    <property type="component" value="Unassembled WGS sequence"/>
</dbReference>
<feature type="region of interest" description="Disordered" evidence="1">
    <location>
        <begin position="26"/>
        <end position="58"/>
    </location>
</feature>
<keyword evidence="3" id="KW-1185">Reference proteome</keyword>
<comment type="caution">
    <text evidence="2">The sequence shown here is derived from an EMBL/GenBank/DDBJ whole genome shotgun (WGS) entry which is preliminary data.</text>
</comment>
<protein>
    <submittedName>
        <fullName evidence="2">Uncharacterized protein</fullName>
    </submittedName>
</protein>
<evidence type="ECO:0000313" key="3">
    <source>
        <dbReference type="Proteomes" id="UP000644749"/>
    </source>
</evidence>
<evidence type="ECO:0000313" key="2">
    <source>
        <dbReference type="EMBL" id="MBL3674972.1"/>
    </source>
</evidence>
<evidence type="ECO:0000256" key="1">
    <source>
        <dbReference type="SAM" id="MobiDB-lite"/>
    </source>
</evidence>
<dbReference type="RefSeq" id="WP_158248031.1">
    <property type="nucleotide sequence ID" value="NZ_BNCL01000030.1"/>
</dbReference>
<proteinExistence type="predicted"/>
<sequence length="58" mass="6141">MTFTRRITPNDNGATLTTLLEEHLDLVSGGANPGPGCSHDSRSCGPSHNSNTTCQKLE</sequence>
<name>A0ABS1S8B6_9RHOB</name>
<organism evidence="2 3">
    <name type="scientific">Paracoccus aerius</name>
    <dbReference type="NCBI Taxonomy" id="1915382"/>
    <lineage>
        <taxon>Bacteria</taxon>
        <taxon>Pseudomonadati</taxon>
        <taxon>Pseudomonadota</taxon>
        <taxon>Alphaproteobacteria</taxon>
        <taxon>Rhodobacterales</taxon>
        <taxon>Paracoccaceae</taxon>
        <taxon>Paracoccus</taxon>
    </lineage>
</organism>
<feature type="compositionally biased region" description="Polar residues" evidence="1">
    <location>
        <begin position="44"/>
        <end position="58"/>
    </location>
</feature>
<accession>A0ABS1S8B6</accession>
<dbReference type="EMBL" id="JAESHT010000016">
    <property type="protein sequence ID" value="MBL3674972.1"/>
    <property type="molecule type" value="Genomic_DNA"/>
</dbReference>
<gene>
    <name evidence="2" type="ORF">JL111_15940</name>
</gene>
<reference evidence="2 3" key="1">
    <citation type="submission" date="2021-01" db="EMBL/GenBank/DDBJ databases">
        <title>011410 draft genome.</title>
        <authorList>
            <person name="Lang L."/>
        </authorList>
    </citation>
    <scope>NUCLEOTIDE SEQUENCE [LARGE SCALE GENOMIC DNA]</scope>
    <source>
        <strain evidence="2 3">KCTC 42845</strain>
    </source>
</reference>